<dbReference type="RefSeq" id="WP_395418443.1">
    <property type="nucleotide sequence ID" value="NZ_JBIPKE010000019.1"/>
</dbReference>
<comment type="caution">
    <text evidence="4">The sequence shown here is derived from an EMBL/GenBank/DDBJ whole genome shotgun (WGS) entry which is preliminary data.</text>
</comment>
<feature type="coiled-coil region" evidence="1">
    <location>
        <begin position="765"/>
        <end position="852"/>
    </location>
</feature>
<keyword evidence="2" id="KW-0732">Signal</keyword>
<evidence type="ECO:0000313" key="5">
    <source>
        <dbReference type="Proteomes" id="UP001610063"/>
    </source>
</evidence>
<dbReference type="EMBL" id="JBIPKE010000019">
    <property type="protein sequence ID" value="MFH6984994.1"/>
    <property type="molecule type" value="Genomic_DNA"/>
</dbReference>
<organism evidence="4 5">
    <name type="scientific">Marinoscillum luteum</name>
    <dbReference type="NCBI Taxonomy" id="861051"/>
    <lineage>
        <taxon>Bacteria</taxon>
        <taxon>Pseudomonadati</taxon>
        <taxon>Bacteroidota</taxon>
        <taxon>Cytophagia</taxon>
        <taxon>Cytophagales</taxon>
        <taxon>Reichenbachiellaceae</taxon>
        <taxon>Marinoscillum</taxon>
    </lineage>
</organism>
<dbReference type="Gene3D" id="2.130.10.10">
    <property type="entry name" value="YVTN repeat-like/Quinoprotein amine dehydrogenase"/>
    <property type="match status" value="2"/>
</dbReference>
<accession>A0ABW7NES5</accession>
<sequence>MKKVISLIFSGMLIAHIPQAQPAAPNEIQILGKPRIRHYDRGDFHGDTQFWTACEDSLGVLYFGNNDGTLIFDGTRWQNITFPNNSSTRSLHFAQNGTVYMGGFGQFGAVGKDAFGNYQFESLLDLLRQEDQNIENVWDICEYQGSVIFRTYNKLLALKNNQIRVIPTEHAYYSNVVNDQLLIADADGLKVLELSSINFSTLVTQEELDGSEISSILHGRNDHEMLITTKKGTLFSLSGHKLTHMFSLVGGQSEYQLITGIKSKNEIYYFGTLNDQIISLDKNLNLLESGKDYWALQDNTVLKLFETRKGNVWALLNNGLDLLNTSSASTILFEEASVFDVEINRNTLYMATNQGVFKSTVSENRKPLNMTHLLEGQAWSLQTFEGKVLCGHDRGLFEISETGITRIGNITGVWKIIKIAQQQNKYLVCTYDGLILMEYSDSEGFVLNQKIAGFNESGRDILQAEGEGVFWVCHGYKGIYRLKLDKSFTRVLALEHFREKGLPSPFNINVFKWQGKTVFTTNHGIFQFNESTDLFEAFAPLNQAFGQEKNVRKIIEAGNKTWFVLDDMLGYFEGDGSGGLQLDPFLELKGSFNRGLECIYPMHQSVLIGTTEGLFAYDLNALKQTENQTVLTKVTFRVGAEIKEAILNAAEPISLPNNVSDITFEYAVPGMSDPETVQFRYRLSQAWSEWDAQPVKQYEQLNPGKYTFEVGSRSLLGETGTIAKYAFRIMPVWYKTNWAYLAYACMGGLVLLSLRKLVKAKISREKTLTQQEEQEKRNLLELELERIKLASEKEKIELEKQMLEQDVVDKSKELTNYTMLLAKKRELITNIKEALKDLKESARTEANRMSIREIVRSINMHLNDEEYLKVFETNFERVHKDFFDELKANFPDLSPKELRLCALVRMNLTNKDIAPILNISIRGVETARYRLRKRLSIDHDENMASFLDKLADANQEG</sequence>
<feature type="signal peptide" evidence="2">
    <location>
        <begin position="1"/>
        <end position="20"/>
    </location>
</feature>
<evidence type="ECO:0000256" key="2">
    <source>
        <dbReference type="SAM" id="SignalP"/>
    </source>
</evidence>
<dbReference type="InterPro" id="IPR016032">
    <property type="entry name" value="Sig_transdc_resp-reg_C-effctor"/>
</dbReference>
<dbReference type="Gene3D" id="2.60.40.10">
    <property type="entry name" value="Immunoglobulins"/>
    <property type="match status" value="1"/>
</dbReference>
<proteinExistence type="predicted"/>
<evidence type="ECO:0000259" key="3">
    <source>
        <dbReference type="SMART" id="SM00421"/>
    </source>
</evidence>
<evidence type="ECO:0000313" key="4">
    <source>
        <dbReference type="EMBL" id="MFH6984994.1"/>
    </source>
</evidence>
<gene>
    <name evidence="4" type="ORF">ACHKAR_16180</name>
</gene>
<reference evidence="4 5" key="1">
    <citation type="journal article" date="2013" name="Int. J. Syst. Evol. Microbiol.">
        <title>Marinoscillum luteum sp. nov., isolated from marine sediment.</title>
        <authorList>
            <person name="Cha I.T."/>
            <person name="Park S.J."/>
            <person name="Kim S.J."/>
            <person name="Kim J.G."/>
            <person name="Jung M.Y."/>
            <person name="Shin K.S."/>
            <person name="Kwon K.K."/>
            <person name="Yang S.H."/>
            <person name="Seo Y.S."/>
            <person name="Rhee S.K."/>
        </authorList>
    </citation>
    <scope>NUCLEOTIDE SEQUENCE [LARGE SCALE GENOMIC DNA]</scope>
    <source>
        <strain evidence="4 5">KCTC 23939</strain>
    </source>
</reference>
<dbReference type="SUPFAM" id="SSF46894">
    <property type="entry name" value="C-terminal effector domain of the bipartite response regulators"/>
    <property type="match status" value="1"/>
</dbReference>
<feature type="chain" id="PRO_5045891702" description="HTH luxR-type domain-containing protein" evidence="2">
    <location>
        <begin position="21"/>
        <end position="957"/>
    </location>
</feature>
<dbReference type="SMART" id="SM00421">
    <property type="entry name" value="HTH_LUXR"/>
    <property type="match status" value="1"/>
</dbReference>
<dbReference type="Gene3D" id="1.10.10.10">
    <property type="entry name" value="Winged helix-like DNA-binding domain superfamily/Winged helix DNA-binding domain"/>
    <property type="match status" value="1"/>
</dbReference>
<feature type="domain" description="HTH luxR-type" evidence="3">
    <location>
        <begin position="890"/>
        <end position="947"/>
    </location>
</feature>
<evidence type="ECO:0000256" key="1">
    <source>
        <dbReference type="SAM" id="Coils"/>
    </source>
</evidence>
<keyword evidence="5" id="KW-1185">Reference proteome</keyword>
<name>A0ABW7NES5_9BACT</name>
<dbReference type="Proteomes" id="UP001610063">
    <property type="component" value="Unassembled WGS sequence"/>
</dbReference>
<dbReference type="InterPro" id="IPR036388">
    <property type="entry name" value="WH-like_DNA-bd_sf"/>
</dbReference>
<protein>
    <recommendedName>
        <fullName evidence="3">HTH luxR-type domain-containing protein</fullName>
    </recommendedName>
</protein>
<dbReference type="InterPro" id="IPR013783">
    <property type="entry name" value="Ig-like_fold"/>
</dbReference>
<keyword evidence="1" id="KW-0175">Coiled coil</keyword>
<dbReference type="InterPro" id="IPR015943">
    <property type="entry name" value="WD40/YVTN_repeat-like_dom_sf"/>
</dbReference>
<dbReference type="InterPro" id="IPR000792">
    <property type="entry name" value="Tscrpt_reg_LuxR_C"/>
</dbReference>